<feature type="domain" description="Prephenate/arogenate dehydrogenase" evidence="4">
    <location>
        <begin position="7"/>
        <end position="289"/>
    </location>
</feature>
<evidence type="ECO:0000256" key="3">
    <source>
        <dbReference type="ARBA" id="ARBA00029440"/>
    </source>
</evidence>
<dbReference type="Gene3D" id="1.10.3660.10">
    <property type="entry name" value="6-phosphogluconate dehydrogenase C-terminal like domain"/>
    <property type="match status" value="1"/>
</dbReference>
<dbReference type="Pfam" id="PF02153">
    <property type="entry name" value="PDH_N"/>
    <property type="match status" value="1"/>
</dbReference>
<comment type="similarity">
    <text evidence="1">Belongs to the prephenate/arogenate dehydrogenase family.</text>
</comment>
<evidence type="ECO:0000256" key="1">
    <source>
        <dbReference type="ARBA" id="ARBA00007964"/>
    </source>
</evidence>
<dbReference type="InterPro" id="IPR046826">
    <property type="entry name" value="PDH_N"/>
</dbReference>
<name>A0ABR7HPZ0_9FIRM</name>
<dbReference type="RefSeq" id="WP_101693658.1">
    <property type="nucleotide sequence ID" value="NZ_JACOPR010000001.1"/>
</dbReference>
<dbReference type="PANTHER" id="PTHR21363:SF0">
    <property type="entry name" value="PREPHENATE DEHYDROGENASE [NADP(+)]"/>
    <property type="match status" value="1"/>
</dbReference>
<dbReference type="InterPro" id="IPR003099">
    <property type="entry name" value="Prephen_DH"/>
</dbReference>
<evidence type="ECO:0000313" key="5">
    <source>
        <dbReference type="EMBL" id="MBC5729577.1"/>
    </source>
</evidence>
<dbReference type="InterPro" id="IPR036291">
    <property type="entry name" value="NAD(P)-bd_dom_sf"/>
</dbReference>
<proteinExistence type="inferred from homology"/>
<gene>
    <name evidence="5" type="ORF">H8S34_01855</name>
</gene>
<comment type="caution">
    <text evidence="5">The sequence shown here is derived from an EMBL/GenBank/DDBJ whole genome shotgun (WGS) entry which is preliminary data.</text>
</comment>
<protein>
    <submittedName>
        <fullName evidence="5">Prephenate dehydrogenase</fullName>
    </submittedName>
</protein>
<evidence type="ECO:0000256" key="2">
    <source>
        <dbReference type="ARBA" id="ARBA00023002"/>
    </source>
</evidence>
<evidence type="ECO:0000259" key="4">
    <source>
        <dbReference type="PROSITE" id="PS51176"/>
    </source>
</evidence>
<dbReference type="EMBL" id="JACOPR010000001">
    <property type="protein sequence ID" value="MBC5729577.1"/>
    <property type="molecule type" value="Genomic_DNA"/>
</dbReference>
<reference evidence="5 6" key="1">
    <citation type="submission" date="2020-08" db="EMBL/GenBank/DDBJ databases">
        <title>Genome public.</title>
        <authorList>
            <person name="Liu C."/>
            <person name="Sun Q."/>
        </authorList>
    </citation>
    <scope>NUCLEOTIDE SEQUENCE [LARGE SCALE GENOMIC DNA]</scope>
    <source>
        <strain evidence="5 6">New-38</strain>
    </source>
</reference>
<keyword evidence="2" id="KW-0560">Oxidoreductase</keyword>
<dbReference type="PANTHER" id="PTHR21363">
    <property type="entry name" value="PREPHENATE DEHYDROGENASE"/>
    <property type="match status" value="1"/>
</dbReference>
<dbReference type="SUPFAM" id="SSF51735">
    <property type="entry name" value="NAD(P)-binding Rossmann-fold domains"/>
    <property type="match status" value="1"/>
</dbReference>
<sequence length="290" mass="31189">MAEGERKRIVVVGLGLIGGSLALALKGFEGYEIVGVDVSQPTLRFAAEHGVGDRVTEDAAAVLPGADVVVLALHPRGILRFLEEHRARFKQGCLVTDVCGVKSAVMEGAGVLPEGVDFIGCHPMAGTEFSGIEHAFAEMFQGSHLILTPRESSTPEHVALMERLGAYIGCRDVYKTTPEEHDAMIAYTSQVMHIIAVSVCDDPMLFACRGFEGSSFRGCTRVAALDVGLWTELFSLNRPALLTVLDRLMENLGAYREALASGDSGKLAEKLAYSAARKREMDLPGPDLLQ</sequence>
<dbReference type="SUPFAM" id="SSF48179">
    <property type="entry name" value="6-phosphogluconate dehydrogenase C-terminal domain-like"/>
    <property type="match status" value="1"/>
</dbReference>
<dbReference type="InterPro" id="IPR046825">
    <property type="entry name" value="PDH_C"/>
</dbReference>
<keyword evidence="6" id="KW-1185">Reference proteome</keyword>
<dbReference type="Gene3D" id="3.40.50.720">
    <property type="entry name" value="NAD(P)-binding Rossmann-like Domain"/>
    <property type="match status" value="1"/>
</dbReference>
<dbReference type="Proteomes" id="UP000660021">
    <property type="component" value="Unassembled WGS sequence"/>
</dbReference>
<accession>A0ABR7HPZ0</accession>
<dbReference type="Pfam" id="PF20463">
    <property type="entry name" value="PDH_C"/>
    <property type="match status" value="1"/>
</dbReference>
<comment type="pathway">
    <text evidence="3">Amino-acid biosynthesis.</text>
</comment>
<dbReference type="InterPro" id="IPR050812">
    <property type="entry name" value="Preph/Arog_dehydrog"/>
</dbReference>
<organism evidence="5 6">
    <name type="scientific">Pseudoflavonifractor hominis</name>
    <dbReference type="NCBI Taxonomy" id="2763059"/>
    <lineage>
        <taxon>Bacteria</taxon>
        <taxon>Bacillati</taxon>
        <taxon>Bacillota</taxon>
        <taxon>Clostridia</taxon>
        <taxon>Eubacteriales</taxon>
        <taxon>Oscillospiraceae</taxon>
        <taxon>Pseudoflavonifractor</taxon>
    </lineage>
</organism>
<dbReference type="PROSITE" id="PS51176">
    <property type="entry name" value="PDH_ADH"/>
    <property type="match status" value="1"/>
</dbReference>
<dbReference type="InterPro" id="IPR008927">
    <property type="entry name" value="6-PGluconate_DH-like_C_sf"/>
</dbReference>
<evidence type="ECO:0000313" key="6">
    <source>
        <dbReference type="Proteomes" id="UP000660021"/>
    </source>
</evidence>